<evidence type="ECO:0000313" key="2">
    <source>
        <dbReference type="Proteomes" id="UP000814033"/>
    </source>
</evidence>
<evidence type="ECO:0000313" key="1">
    <source>
        <dbReference type="EMBL" id="KAI0041759.1"/>
    </source>
</evidence>
<comment type="caution">
    <text evidence="1">The sequence shown here is derived from an EMBL/GenBank/DDBJ whole genome shotgun (WGS) entry which is preliminary data.</text>
</comment>
<reference evidence="1" key="2">
    <citation type="journal article" date="2022" name="New Phytol.">
        <title>Evolutionary transition to the ectomycorrhizal habit in the genomes of a hyperdiverse lineage of mushroom-forming fungi.</title>
        <authorList>
            <person name="Looney B."/>
            <person name="Miyauchi S."/>
            <person name="Morin E."/>
            <person name="Drula E."/>
            <person name="Courty P.E."/>
            <person name="Kohler A."/>
            <person name="Kuo A."/>
            <person name="LaButti K."/>
            <person name="Pangilinan J."/>
            <person name="Lipzen A."/>
            <person name="Riley R."/>
            <person name="Andreopoulos W."/>
            <person name="He G."/>
            <person name="Johnson J."/>
            <person name="Nolan M."/>
            <person name="Tritt A."/>
            <person name="Barry K.W."/>
            <person name="Grigoriev I.V."/>
            <person name="Nagy L.G."/>
            <person name="Hibbett D."/>
            <person name="Henrissat B."/>
            <person name="Matheny P.B."/>
            <person name="Labbe J."/>
            <person name="Martin F.M."/>
        </authorList>
    </citation>
    <scope>NUCLEOTIDE SEQUENCE</scope>
    <source>
        <strain evidence="1">FP105234-sp</strain>
    </source>
</reference>
<gene>
    <name evidence="1" type="ORF">FA95DRAFT_1565033</name>
</gene>
<organism evidence="1 2">
    <name type="scientific">Auriscalpium vulgare</name>
    <dbReference type="NCBI Taxonomy" id="40419"/>
    <lineage>
        <taxon>Eukaryota</taxon>
        <taxon>Fungi</taxon>
        <taxon>Dikarya</taxon>
        <taxon>Basidiomycota</taxon>
        <taxon>Agaricomycotina</taxon>
        <taxon>Agaricomycetes</taxon>
        <taxon>Russulales</taxon>
        <taxon>Auriscalpiaceae</taxon>
        <taxon>Auriscalpium</taxon>
    </lineage>
</organism>
<keyword evidence="2" id="KW-1185">Reference proteome</keyword>
<feature type="non-terminal residue" evidence="1">
    <location>
        <position position="347"/>
    </location>
</feature>
<sequence length="347" mass="39141">MARLPLEVQILIIECVYRLSQAEAVDYAALRACALVCRAWTPIAQRLLFRRVPSANLKTDNLDALPLLLRTLRTSPHLSAAVRSARLAMCHANITADVELLNLCPHIQNVWVEDLLEDYSMFPALETRLCTIPLRSVALRAWGEPSFVGLFLSAWPSIRALELDGQSILDPRDTLPPISASGALQVLTLNEDDVPWALAQENNFTALRDLQLLDPAWYEDGWMEQLHRSDILRGIHTLRVEGVFPPQDVLERIGQLKSLVFELLPKEDFVLPQSLRHVGYHPWDAEVVVASHAVAALCALADLKLVTATRFARPKHLVALEEVCRDRGVEFETYRTPHHFPNPRWDA</sequence>
<dbReference type="EMBL" id="MU276103">
    <property type="protein sequence ID" value="KAI0041759.1"/>
    <property type="molecule type" value="Genomic_DNA"/>
</dbReference>
<dbReference type="Proteomes" id="UP000814033">
    <property type="component" value="Unassembled WGS sequence"/>
</dbReference>
<name>A0ACB8RCB9_9AGAM</name>
<protein>
    <submittedName>
        <fullName evidence="1">Uncharacterized protein</fullName>
    </submittedName>
</protein>
<accession>A0ACB8RCB9</accession>
<proteinExistence type="predicted"/>
<reference evidence="1" key="1">
    <citation type="submission" date="2021-02" db="EMBL/GenBank/DDBJ databases">
        <authorList>
            <consortium name="DOE Joint Genome Institute"/>
            <person name="Ahrendt S."/>
            <person name="Looney B.P."/>
            <person name="Miyauchi S."/>
            <person name="Morin E."/>
            <person name="Drula E."/>
            <person name="Courty P.E."/>
            <person name="Chicoki N."/>
            <person name="Fauchery L."/>
            <person name="Kohler A."/>
            <person name="Kuo A."/>
            <person name="Labutti K."/>
            <person name="Pangilinan J."/>
            <person name="Lipzen A."/>
            <person name="Riley R."/>
            <person name="Andreopoulos W."/>
            <person name="He G."/>
            <person name="Johnson J."/>
            <person name="Barry K.W."/>
            <person name="Grigoriev I.V."/>
            <person name="Nagy L."/>
            <person name="Hibbett D."/>
            <person name="Henrissat B."/>
            <person name="Matheny P.B."/>
            <person name="Labbe J."/>
            <person name="Martin F."/>
        </authorList>
    </citation>
    <scope>NUCLEOTIDE SEQUENCE</scope>
    <source>
        <strain evidence="1">FP105234-sp</strain>
    </source>
</reference>